<keyword evidence="7" id="KW-0411">Iron-sulfur</keyword>
<dbReference type="CDD" id="cd03469">
    <property type="entry name" value="Rieske_RO_Alpha_N"/>
    <property type="match status" value="1"/>
</dbReference>
<dbReference type="AlphaFoldDB" id="A0A917RKH2"/>
<keyword evidence="14" id="KW-1185">Reference proteome</keyword>
<dbReference type="GO" id="GO:0016705">
    <property type="term" value="F:oxidoreductase activity, acting on paired donors, with incorporation or reduction of molecular oxygen"/>
    <property type="evidence" value="ECO:0007669"/>
    <property type="project" value="UniProtKB-ARBA"/>
</dbReference>
<keyword evidence="6" id="KW-0408">Iron</keyword>
<dbReference type="SUPFAM" id="SSF55961">
    <property type="entry name" value="Bet v1-like"/>
    <property type="match status" value="1"/>
</dbReference>
<dbReference type="GO" id="GO:0004497">
    <property type="term" value="F:monooxygenase activity"/>
    <property type="evidence" value="ECO:0007669"/>
    <property type="project" value="UniProtKB-ARBA"/>
</dbReference>
<dbReference type="InterPro" id="IPR017941">
    <property type="entry name" value="Rieske_2Fe-2S"/>
</dbReference>
<gene>
    <name evidence="13" type="ORF">GCM10011588_29150</name>
</gene>
<proteinExistence type="predicted"/>
<evidence type="ECO:0000256" key="5">
    <source>
        <dbReference type="ARBA" id="ARBA00023002"/>
    </source>
</evidence>
<evidence type="ECO:0000256" key="2">
    <source>
        <dbReference type="ARBA" id="ARBA00022714"/>
    </source>
</evidence>
<dbReference type="GO" id="GO:0051537">
    <property type="term" value="F:2 iron, 2 sulfur cluster binding"/>
    <property type="evidence" value="ECO:0007669"/>
    <property type="project" value="UniProtKB-KW"/>
</dbReference>
<evidence type="ECO:0000256" key="6">
    <source>
        <dbReference type="ARBA" id="ARBA00023004"/>
    </source>
</evidence>
<dbReference type="GO" id="GO:0008203">
    <property type="term" value="P:cholesterol metabolic process"/>
    <property type="evidence" value="ECO:0007669"/>
    <property type="project" value="InterPro"/>
</dbReference>
<evidence type="ECO:0000256" key="8">
    <source>
        <dbReference type="ARBA" id="ARBA00023098"/>
    </source>
</evidence>
<dbReference type="GO" id="GO:0046872">
    <property type="term" value="F:metal ion binding"/>
    <property type="evidence" value="ECO:0007669"/>
    <property type="project" value="UniProtKB-KW"/>
</dbReference>
<evidence type="ECO:0000256" key="1">
    <source>
        <dbReference type="ARBA" id="ARBA00001962"/>
    </source>
</evidence>
<accession>A0A917RKH2</accession>
<dbReference type="Pfam" id="PF00355">
    <property type="entry name" value="Rieske"/>
    <property type="match status" value="1"/>
</dbReference>
<dbReference type="EMBL" id="BMMH01000005">
    <property type="protein sequence ID" value="GGL12897.1"/>
    <property type="molecule type" value="Genomic_DNA"/>
</dbReference>
<dbReference type="PROSITE" id="PS51296">
    <property type="entry name" value="RIESKE"/>
    <property type="match status" value="1"/>
</dbReference>
<keyword evidence="8" id="KW-0443">Lipid metabolism</keyword>
<evidence type="ECO:0000256" key="7">
    <source>
        <dbReference type="ARBA" id="ARBA00023014"/>
    </source>
</evidence>
<dbReference type="PANTHER" id="PTHR21266:SF60">
    <property type="entry name" value="3-KETOSTEROID-9-ALPHA-MONOOXYGENASE, OXYGENASE COMPONENT"/>
    <property type="match status" value="1"/>
</dbReference>
<dbReference type="InterPro" id="IPR050584">
    <property type="entry name" value="Cholesterol_7-desaturase"/>
</dbReference>
<evidence type="ECO:0000256" key="10">
    <source>
        <dbReference type="ARBA" id="ARBA00030944"/>
    </source>
</evidence>
<keyword evidence="4" id="KW-0442">Lipid degradation</keyword>
<keyword evidence="3" id="KW-0479">Metal-binding</keyword>
<dbReference type="Proteomes" id="UP000638263">
    <property type="component" value="Unassembled WGS sequence"/>
</dbReference>
<evidence type="ECO:0000256" key="9">
    <source>
        <dbReference type="ARBA" id="ARBA00023221"/>
    </source>
</evidence>
<name>A0A917RKH2_9NOCA</name>
<evidence type="ECO:0000256" key="11">
    <source>
        <dbReference type="ARBA" id="ARBA00046982"/>
    </source>
</evidence>
<evidence type="ECO:0000313" key="13">
    <source>
        <dbReference type="EMBL" id="GGL12897.1"/>
    </source>
</evidence>
<protein>
    <recommendedName>
        <fullName evidence="10">Rieske-type oxygenase</fullName>
    </recommendedName>
</protein>
<evidence type="ECO:0000256" key="4">
    <source>
        <dbReference type="ARBA" id="ARBA00022963"/>
    </source>
</evidence>
<organism evidence="13 14">
    <name type="scientific">Nocardia jinanensis</name>
    <dbReference type="NCBI Taxonomy" id="382504"/>
    <lineage>
        <taxon>Bacteria</taxon>
        <taxon>Bacillati</taxon>
        <taxon>Actinomycetota</taxon>
        <taxon>Actinomycetes</taxon>
        <taxon>Mycobacteriales</taxon>
        <taxon>Nocardiaceae</taxon>
        <taxon>Nocardia</taxon>
    </lineage>
</organism>
<keyword evidence="2" id="KW-0001">2Fe-2S</keyword>
<dbReference type="GO" id="GO:0005737">
    <property type="term" value="C:cytoplasm"/>
    <property type="evidence" value="ECO:0007669"/>
    <property type="project" value="TreeGrafter"/>
</dbReference>
<comment type="cofactor">
    <cofactor evidence="1">
        <name>Fe cation</name>
        <dbReference type="ChEBI" id="CHEBI:24875"/>
    </cofactor>
</comment>
<evidence type="ECO:0000259" key="12">
    <source>
        <dbReference type="PROSITE" id="PS51296"/>
    </source>
</evidence>
<dbReference type="RefSeq" id="WP_062997688.1">
    <property type="nucleotide sequence ID" value="NZ_BMMH01000005.1"/>
</dbReference>
<evidence type="ECO:0000256" key="3">
    <source>
        <dbReference type="ARBA" id="ARBA00022723"/>
    </source>
</evidence>
<keyword evidence="9" id="KW-0753">Steroid metabolism</keyword>
<dbReference type="Gene3D" id="3.90.380.10">
    <property type="entry name" value="Naphthalene 1,2-dioxygenase Alpha Subunit, Chain A, domain 1"/>
    <property type="match status" value="1"/>
</dbReference>
<reference evidence="13" key="2">
    <citation type="submission" date="2020-09" db="EMBL/GenBank/DDBJ databases">
        <authorList>
            <person name="Sun Q."/>
            <person name="Zhou Y."/>
        </authorList>
    </citation>
    <scope>NUCLEOTIDE SEQUENCE</scope>
    <source>
        <strain evidence="13">CGMCC 4.3508</strain>
    </source>
</reference>
<dbReference type="PANTHER" id="PTHR21266">
    <property type="entry name" value="IRON-SULFUR DOMAIN CONTAINING PROTEIN"/>
    <property type="match status" value="1"/>
</dbReference>
<keyword evidence="5" id="KW-0560">Oxidoreductase</keyword>
<dbReference type="SUPFAM" id="SSF50022">
    <property type="entry name" value="ISP domain"/>
    <property type="match status" value="1"/>
</dbReference>
<dbReference type="GO" id="GO:0016042">
    <property type="term" value="P:lipid catabolic process"/>
    <property type="evidence" value="ECO:0007669"/>
    <property type="project" value="UniProtKB-KW"/>
</dbReference>
<reference evidence="13" key="1">
    <citation type="journal article" date="2014" name="Int. J. Syst. Evol. Microbiol.">
        <title>Complete genome sequence of Corynebacterium casei LMG S-19264T (=DSM 44701T), isolated from a smear-ripened cheese.</title>
        <authorList>
            <consortium name="US DOE Joint Genome Institute (JGI-PGF)"/>
            <person name="Walter F."/>
            <person name="Albersmeier A."/>
            <person name="Kalinowski J."/>
            <person name="Ruckert C."/>
        </authorList>
    </citation>
    <scope>NUCLEOTIDE SEQUENCE</scope>
    <source>
        <strain evidence="13">CGMCC 4.3508</strain>
    </source>
</reference>
<feature type="domain" description="Rieske" evidence="12">
    <location>
        <begin position="14"/>
        <end position="116"/>
    </location>
</feature>
<comment type="subunit">
    <text evidence="11">Homotrimer. The two-component system 3-ketosteroid-9-alpha-monooxygenase is composed of an oxygenase component KshA and a reductase component KshB.</text>
</comment>
<evidence type="ECO:0000313" key="14">
    <source>
        <dbReference type="Proteomes" id="UP000638263"/>
    </source>
</evidence>
<dbReference type="InterPro" id="IPR045605">
    <property type="entry name" value="KshA-like_C"/>
</dbReference>
<dbReference type="Gene3D" id="2.102.10.10">
    <property type="entry name" value="Rieske [2Fe-2S] iron-sulphur domain"/>
    <property type="match status" value="1"/>
</dbReference>
<dbReference type="Pfam" id="PF19298">
    <property type="entry name" value="KshA_C"/>
    <property type="match status" value="1"/>
</dbReference>
<comment type="caution">
    <text evidence="13">The sequence shown here is derived from an EMBL/GenBank/DDBJ whole genome shotgun (WGS) entry which is preliminary data.</text>
</comment>
<dbReference type="InterPro" id="IPR036922">
    <property type="entry name" value="Rieske_2Fe-2S_sf"/>
</dbReference>
<sequence>MRLHGLDLELTGWFQVAWAGDIAPEQVVALRYFGRDLVAYRGKDGVVRVHDRYCKHLGASLAHGGCVVDEGIRCPFHGWVWAPDGRNVSIPYQDRPNRAVRLGAWHVVERNEAIYVWFDAAGRAPFWEVPDMLTWAPHAATRDFHAAWPEGREHYRDLRVHPQMVTENAVDRHHFRFVHKTPISPVVLEEQVEGPEWRARVGFGRGWQNHPEDEQGKLRTDSMNTLELLWSGIGVSVNVEHTLEGVRIISINTTPVEDGKTEIFATYWIDRVEGDLEDGSYRRRLDDAKSALPDDLAIWNNQIFVDPPGALAVEEGRGFRRIRKWVKQFYPGADNEVAVQSDAVRV</sequence>